<accession>M4S982</accession>
<dbReference type="GO" id="GO:0004177">
    <property type="term" value="F:aminopeptidase activity"/>
    <property type="evidence" value="ECO:0007669"/>
    <property type="project" value="UniProtKB-EC"/>
</dbReference>
<dbReference type="InterPro" id="IPR005944">
    <property type="entry name" value="Pro_iminopeptidase"/>
</dbReference>
<reference evidence="7 8" key="1">
    <citation type="journal article" date="2013" name="Genome Announc.">
        <title>Complete Genome Sequence of Glaciecola psychrophila Strain 170T.</title>
        <authorList>
            <person name="Yin J."/>
            <person name="Chen J."/>
            <person name="Liu G."/>
            <person name="Yu Y."/>
            <person name="Song L."/>
            <person name="Wang X."/>
            <person name="Qu X."/>
        </authorList>
    </citation>
    <scope>NUCLEOTIDE SEQUENCE [LARGE SCALE GENOMIC DNA]</scope>
    <source>
        <strain evidence="7 8">170</strain>
    </source>
</reference>
<evidence type="ECO:0000256" key="2">
    <source>
        <dbReference type="ARBA" id="ARBA00012568"/>
    </source>
</evidence>
<dbReference type="PATRIC" id="fig|1129794.4.peg.5118"/>
<keyword evidence="4" id="KW-0963">Cytoplasm</keyword>
<evidence type="ECO:0000256" key="4">
    <source>
        <dbReference type="ARBA" id="ARBA00022490"/>
    </source>
</evidence>
<dbReference type="InterPro" id="IPR029058">
    <property type="entry name" value="AB_hydrolase_fold"/>
</dbReference>
<organism evidence="7 8">
    <name type="scientific">Paraglaciecola psychrophila 170</name>
    <dbReference type="NCBI Taxonomy" id="1129794"/>
    <lineage>
        <taxon>Bacteria</taxon>
        <taxon>Pseudomonadati</taxon>
        <taxon>Pseudomonadota</taxon>
        <taxon>Gammaproteobacteria</taxon>
        <taxon>Alteromonadales</taxon>
        <taxon>Alteromonadaceae</taxon>
        <taxon>Paraglaciecola</taxon>
    </lineage>
</organism>
<dbReference type="AlphaFoldDB" id="M4S982"/>
<dbReference type="EMBL" id="CP003837">
    <property type="protein sequence ID" value="AGH47232.1"/>
    <property type="molecule type" value="Genomic_DNA"/>
</dbReference>
<dbReference type="PRINTS" id="PR00793">
    <property type="entry name" value="PROAMNOPTASE"/>
</dbReference>
<dbReference type="eggNOG" id="COG0596">
    <property type="taxonomic scope" value="Bacteria"/>
</dbReference>
<gene>
    <name evidence="7" type="ORF">C427_5133</name>
</gene>
<keyword evidence="8" id="KW-1185">Reference proteome</keyword>
<protein>
    <recommendedName>
        <fullName evidence="3">Proline iminopeptidase</fullName>
        <ecNumber evidence="2">3.4.11.5</ecNumber>
    </recommendedName>
    <alternativeName>
        <fullName evidence="6">Prolyl aminopeptidase</fullName>
    </alternativeName>
</protein>
<evidence type="ECO:0000256" key="6">
    <source>
        <dbReference type="ARBA" id="ARBA00029605"/>
    </source>
</evidence>
<dbReference type="PANTHER" id="PTHR43722:SF1">
    <property type="entry name" value="PROLINE IMINOPEPTIDASE"/>
    <property type="match status" value="1"/>
</dbReference>
<dbReference type="EC" id="3.4.11.5" evidence="2"/>
<dbReference type="GO" id="GO:0005737">
    <property type="term" value="C:cytoplasm"/>
    <property type="evidence" value="ECO:0007669"/>
    <property type="project" value="InterPro"/>
</dbReference>
<evidence type="ECO:0000313" key="8">
    <source>
        <dbReference type="Proteomes" id="UP000011864"/>
    </source>
</evidence>
<proteinExistence type="predicted"/>
<dbReference type="KEGG" id="gps:C427_5133"/>
<evidence type="ECO:0000256" key="3">
    <source>
        <dbReference type="ARBA" id="ARBA00021843"/>
    </source>
</evidence>
<dbReference type="InterPro" id="IPR002410">
    <property type="entry name" value="Peptidase_S33"/>
</dbReference>
<dbReference type="Gene3D" id="3.40.50.1820">
    <property type="entry name" value="alpha/beta hydrolase"/>
    <property type="match status" value="1"/>
</dbReference>
<dbReference type="PANTHER" id="PTHR43722">
    <property type="entry name" value="PROLINE IMINOPEPTIDASE"/>
    <property type="match status" value="1"/>
</dbReference>
<dbReference type="Proteomes" id="UP000011864">
    <property type="component" value="Chromosome"/>
</dbReference>
<name>M4S982_9ALTE</name>
<dbReference type="HOGENOM" id="CLU_3255346_0_0_6"/>
<sequence>MLYLHGGPGAGIGKDYRRFFDPDKYWIIGYDQRGCGKINAFW</sequence>
<dbReference type="GO" id="GO:0006508">
    <property type="term" value="P:proteolysis"/>
    <property type="evidence" value="ECO:0007669"/>
    <property type="project" value="InterPro"/>
</dbReference>
<evidence type="ECO:0000313" key="7">
    <source>
        <dbReference type="EMBL" id="AGH47232.1"/>
    </source>
</evidence>
<dbReference type="STRING" id="1129794.C427_5133"/>
<comment type="catalytic activity">
    <reaction evidence="1">
        <text>Release of N-terminal proline from a peptide.</text>
        <dbReference type="EC" id="3.4.11.5"/>
    </reaction>
</comment>
<evidence type="ECO:0000256" key="1">
    <source>
        <dbReference type="ARBA" id="ARBA00001585"/>
    </source>
</evidence>
<evidence type="ECO:0000256" key="5">
    <source>
        <dbReference type="ARBA" id="ARBA00022801"/>
    </source>
</evidence>
<keyword evidence="5" id="KW-0378">Hydrolase</keyword>
<dbReference type="SUPFAM" id="SSF53474">
    <property type="entry name" value="alpha/beta-Hydrolases"/>
    <property type="match status" value="1"/>
</dbReference>